<dbReference type="Gene3D" id="3.30.420.10">
    <property type="entry name" value="Ribonuclease H-like superfamily/Ribonuclease H"/>
    <property type="match status" value="1"/>
</dbReference>
<organism evidence="3 4">
    <name type="scientific">Streptomyces griseoviridis</name>
    <dbReference type="NCBI Taxonomy" id="45398"/>
    <lineage>
        <taxon>Bacteria</taxon>
        <taxon>Bacillati</taxon>
        <taxon>Actinomycetota</taxon>
        <taxon>Actinomycetes</taxon>
        <taxon>Kitasatosporales</taxon>
        <taxon>Streptomycetaceae</taxon>
        <taxon>Streptomyces</taxon>
    </lineage>
</organism>
<dbReference type="InterPro" id="IPR036397">
    <property type="entry name" value="RNaseH_sf"/>
</dbReference>
<feature type="region of interest" description="Disordered" evidence="1">
    <location>
        <begin position="168"/>
        <end position="190"/>
    </location>
</feature>
<dbReference type="Proteomes" id="UP000653493">
    <property type="component" value="Unassembled WGS sequence"/>
</dbReference>
<dbReference type="Pfam" id="PF13683">
    <property type="entry name" value="rve_3"/>
    <property type="match status" value="1"/>
</dbReference>
<dbReference type="InterPro" id="IPR012337">
    <property type="entry name" value="RNaseH-like_sf"/>
</dbReference>
<dbReference type="AlphaFoldDB" id="A0A918LBU1"/>
<dbReference type="SUPFAM" id="SSF46689">
    <property type="entry name" value="Homeodomain-like"/>
    <property type="match status" value="1"/>
</dbReference>
<evidence type="ECO:0000259" key="2">
    <source>
        <dbReference type="PROSITE" id="PS50994"/>
    </source>
</evidence>
<dbReference type="Pfam" id="PF13011">
    <property type="entry name" value="LZ_Tnp_IS481"/>
    <property type="match status" value="1"/>
</dbReference>
<evidence type="ECO:0000313" key="3">
    <source>
        <dbReference type="EMBL" id="GGS28705.1"/>
    </source>
</evidence>
<sequence>MSHRNAPLTPTGRLRPARCVVDDGRPLRRAAERFQVSHATAARWTSRCRQAGEAGMRDRSSRPHHSPRRTPDTVEQQAVRLRREHRIGPVRPAARCASPPPPRTASLSAMACPHRPRWTGPWRPQTNGKAERFHRTLPDEWAHHRPCTSEAERQAAFPDWPDRYNYHRPRTGIDGHPPAGRVTNLSAQHT</sequence>
<gene>
    <name evidence="3" type="ORF">GCM10010238_16750</name>
</gene>
<proteinExistence type="predicted"/>
<protein>
    <recommendedName>
        <fullName evidence="2">Integrase catalytic domain-containing protein</fullName>
    </recommendedName>
</protein>
<dbReference type="GO" id="GO:0003676">
    <property type="term" value="F:nucleic acid binding"/>
    <property type="evidence" value="ECO:0007669"/>
    <property type="project" value="InterPro"/>
</dbReference>
<feature type="domain" description="Integrase catalytic" evidence="2">
    <location>
        <begin position="121"/>
        <end position="186"/>
    </location>
</feature>
<keyword evidence="4" id="KW-1185">Reference proteome</keyword>
<dbReference type="EMBL" id="BMSL01000003">
    <property type="protein sequence ID" value="GGS28705.1"/>
    <property type="molecule type" value="Genomic_DNA"/>
</dbReference>
<reference evidence="3" key="1">
    <citation type="journal article" date="2014" name="Int. J. Syst. Evol. Microbiol.">
        <title>Complete genome sequence of Corynebacterium casei LMG S-19264T (=DSM 44701T), isolated from a smear-ripened cheese.</title>
        <authorList>
            <consortium name="US DOE Joint Genome Institute (JGI-PGF)"/>
            <person name="Walter F."/>
            <person name="Albersmeier A."/>
            <person name="Kalinowski J."/>
            <person name="Ruckert C."/>
        </authorList>
    </citation>
    <scope>NUCLEOTIDE SEQUENCE</scope>
    <source>
        <strain evidence="3">JCM 4234</strain>
    </source>
</reference>
<dbReference type="InterPro" id="IPR024967">
    <property type="entry name" value="DNA-bd_IS481-type"/>
</dbReference>
<feature type="region of interest" description="Disordered" evidence="1">
    <location>
        <begin position="45"/>
        <end position="75"/>
    </location>
</feature>
<dbReference type="SUPFAM" id="SSF53098">
    <property type="entry name" value="Ribonuclease H-like"/>
    <property type="match status" value="1"/>
</dbReference>
<evidence type="ECO:0000313" key="4">
    <source>
        <dbReference type="Proteomes" id="UP000653493"/>
    </source>
</evidence>
<reference evidence="3" key="2">
    <citation type="submission" date="2020-09" db="EMBL/GenBank/DDBJ databases">
        <authorList>
            <person name="Sun Q."/>
            <person name="Ohkuma M."/>
        </authorList>
    </citation>
    <scope>NUCLEOTIDE SEQUENCE</scope>
    <source>
        <strain evidence="3">JCM 4234</strain>
    </source>
</reference>
<dbReference type="PROSITE" id="PS50994">
    <property type="entry name" value="INTEGRASE"/>
    <property type="match status" value="1"/>
</dbReference>
<dbReference type="GO" id="GO:0015074">
    <property type="term" value="P:DNA integration"/>
    <property type="evidence" value="ECO:0007669"/>
    <property type="project" value="InterPro"/>
</dbReference>
<dbReference type="InterPro" id="IPR001584">
    <property type="entry name" value="Integrase_cat-core"/>
</dbReference>
<comment type="caution">
    <text evidence="3">The sequence shown here is derived from an EMBL/GenBank/DDBJ whole genome shotgun (WGS) entry which is preliminary data.</text>
</comment>
<accession>A0A918LBU1</accession>
<dbReference type="InterPro" id="IPR009057">
    <property type="entry name" value="Homeodomain-like_sf"/>
</dbReference>
<evidence type="ECO:0000256" key="1">
    <source>
        <dbReference type="SAM" id="MobiDB-lite"/>
    </source>
</evidence>
<name>A0A918LBU1_STRGD</name>